<feature type="compositionally biased region" description="Polar residues" evidence="1">
    <location>
        <begin position="30"/>
        <end position="41"/>
    </location>
</feature>
<feature type="compositionally biased region" description="Basic and acidic residues" evidence="1">
    <location>
        <begin position="1"/>
        <end position="29"/>
    </location>
</feature>
<comment type="caution">
    <text evidence="2">The sequence shown here is derived from an EMBL/GenBank/DDBJ whole genome shotgun (WGS) entry which is preliminary data.</text>
</comment>
<dbReference type="Proteomes" id="UP000248916">
    <property type="component" value="Unassembled WGS sequence"/>
</dbReference>
<gene>
    <name evidence="2" type="ORF">LX81_02069</name>
</gene>
<dbReference type="RefSeq" id="WP_111537228.1">
    <property type="nucleotide sequence ID" value="NZ_QKZL01000007.1"/>
</dbReference>
<sequence length="207" mass="21481">MSDDPNRTAGGDVRDDVNRAGSRLAEDARSTAQSAMSQASHYAQDRAHDARDGVAGEVSDIASALRKAADSTRGGSFQEQAFQALAGTLADTADSIKSKEPGDMLAEVGRFARANPLAFLGVATLVGFAASRVAGATQRPRGTGSDYEYGTTRGTPDTYGETTRPYSSTPGSTSRPYGSTPGEYGARTPASPEQTPGLRNDPMKGGL</sequence>
<feature type="compositionally biased region" description="Basic and acidic residues" evidence="1">
    <location>
        <begin position="43"/>
        <end position="54"/>
    </location>
</feature>
<name>A0A2W7N818_9RHOB</name>
<keyword evidence="3" id="KW-1185">Reference proteome</keyword>
<feature type="compositionally biased region" description="Polar residues" evidence="1">
    <location>
        <begin position="152"/>
        <end position="177"/>
    </location>
</feature>
<reference evidence="2 3" key="1">
    <citation type="submission" date="2018-06" db="EMBL/GenBank/DDBJ databases">
        <title>Genomic Encyclopedia of Archaeal and Bacterial Type Strains, Phase II (KMG-II): from individual species to whole genera.</title>
        <authorList>
            <person name="Goeker M."/>
        </authorList>
    </citation>
    <scope>NUCLEOTIDE SEQUENCE [LARGE SCALE GENOMIC DNA]</scope>
    <source>
        <strain evidence="2 3">DSM 22009</strain>
    </source>
</reference>
<organism evidence="2 3">
    <name type="scientific">Palleronia aestuarii</name>
    <dbReference type="NCBI Taxonomy" id="568105"/>
    <lineage>
        <taxon>Bacteria</taxon>
        <taxon>Pseudomonadati</taxon>
        <taxon>Pseudomonadota</taxon>
        <taxon>Alphaproteobacteria</taxon>
        <taxon>Rhodobacterales</taxon>
        <taxon>Roseobacteraceae</taxon>
        <taxon>Palleronia</taxon>
    </lineage>
</organism>
<accession>A0A2W7N818</accession>
<dbReference type="EMBL" id="QKZL01000007">
    <property type="protein sequence ID" value="PZX16218.1"/>
    <property type="molecule type" value="Genomic_DNA"/>
</dbReference>
<proteinExistence type="predicted"/>
<evidence type="ECO:0000313" key="3">
    <source>
        <dbReference type="Proteomes" id="UP000248916"/>
    </source>
</evidence>
<dbReference type="OrthoDB" id="7744082at2"/>
<evidence type="ECO:0008006" key="4">
    <source>
        <dbReference type="Google" id="ProtNLM"/>
    </source>
</evidence>
<evidence type="ECO:0000313" key="2">
    <source>
        <dbReference type="EMBL" id="PZX16218.1"/>
    </source>
</evidence>
<evidence type="ECO:0000256" key="1">
    <source>
        <dbReference type="SAM" id="MobiDB-lite"/>
    </source>
</evidence>
<protein>
    <recommendedName>
        <fullName evidence="4">Nutrient deprivation-induced protein</fullName>
    </recommendedName>
</protein>
<feature type="region of interest" description="Disordered" evidence="1">
    <location>
        <begin position="1"/>
        <end position="55"/>
    </location>
</feature>
<dbReference type="AlphaFoldDB" id="A0A2W7N818"/>
<feature type="region of interest" description="Disordered" evidence="1">
    <location>
        <begin position="132"/>
        <end position="207"/>
    </location>
</feature>